<reference evidence="5 6" key="1">
    <citation type="submission" date="2018-06" db="EMBL/GenBank/DDBJ databases">
        <authorList>
            <consortium name="Pathogen Informatics"/>
            <person name="Doyle S."/>
        </authorList>
    </citation>
    <scope>NUCLEOTIDE SEQUENCE [LARGE SCALE GENOMIC DNA]</scope>
    <source>
        <strain evidence="5 6">NCTC10736</strain>
    </source>
</reference>
<evidence type="ECO:0000313" key="6">
    <source>
        <dbReference type="Proteomes" id="UP000255061"/>
    </source>
</evidence>
<dbReference type="EMBL" id="UGYV01000001">
    <property type="protein sequence ID" value="SUI72501.1"/>
    <property type="molecule type" value="Genomic_DNA"/>
</dbReference>
<dbReference type="AlphaFoldDB" id="A0A380A1A0"/>
<keyword evidence="3" id="KW-0732">Signal</keyword>
<protein>
    <submittedName>
        <fullName evidence="5">Ycf48-like protein</fullName>
    </submittedName>
</protein>
<keyword evidence="1" id="KW-0602">Photosynthesis</keyword>
<dbReference type="InterPro" id="IPR015943">
    <property type="entry name" value="WD40/YVTN_repeat-like_dom_sf"/>
</dbReference>
<dbReference type="InterPro" id="IPR036278">
    <property type="entry name" value="Sialidase_sf"/>
</dbReference>
<proteinExistence type="predicted"/>
<keyword evidence="2" id="KW-0604">Photosystem II</keyword>
<evidence type="ECO:0000313" key="5">
    <source>
        <dbReference type="EMBL" id="SUI72501.1"/>
    </source>
</evidence>
<dbReference type="SUPFAM" id="SSF50939">
    <property type="entry name" value="Sialidases"/>
    <property type="match status" value="1"/>
</dbReference>
<dbReference type="GO" id="GO:0015979">
    <property type="term" value="P:photosynthesis"/>
    <property type="evidence" value="ECO:0007669"/>
    <property type="project" value="UniProtKB-KW"/>
</dbReference>
<feature type="chain" id="PRO_5016846719" evidence="3">
    <location>
        <begin position="26"/>
        <end position="338"/>
    </location>
</feature>
<gene>
    <name evidence="5" type="ORF">NCTC10736_01357</name>
</gene>
<feature type="signal peptide" evidence="3">
    <location>
        <begin position="1"/>
        <end position="25"/>
    </location>
</feature>
<organism evidence="5 6">
    <name type="scientific">Shewanella morhuae</name>
    <dbReference type="NCBI Taxonomy" id="365591"/>
    <lineage>
        <taxon>Bacteria</taxon>
        <taxon>Pseudomonadati</taxon>
        <taxon>Pseudomonadota</taxon>
        <taxon>Gammaproteobacteria</taxon>
        <taxon>Alteromonadales</taxon>
        <taxon>Shewanellaceae</taxon>
        <taxon>Shewanella</taxon>
    </lineage>
</organism>
<dbReference type="GO" id="GO:0009523">
    <property type="term" value="C:photosystem II"/>
    <property type="evidence" value="ECO:0007669"/>
    <property type="project" value="UniProtKB-KW"/>
</dbReference>
<evidence type="ECO:0000256" key="2">
    <source>
        <dbReference type="ARBA" id="ARBA00023276"/>
    </source>
</evidence>
<name>A0A380A1A0_9GAMM</name>
<dbReference type="PANTHER" id="PTHR47199">
    <property type="entry name" value="PHOTOSYSTEM II STABILITY/ASSEMBLY FACTOR HCF136, CHLOROPLASTIC"/>
    <property type="match status" value="1"/>
</dbReference>
<evidence type="ECO:0000256" key="3">
    <source>
        <dbReference type="SAM" id="SignalP"/>
    </source>
</evidence>
<dbReference type="Pfam" id="PF14870">
    <property type="entry name" value="PSII_BNR"/>
    <property type="match status" value="1"/>
</dbReference>
<accession>A0A380A1A0</accession>
<dbReference type="PANTHER" id="PTHR47199:SF2">
    <property type="entry name" value="PHOTOSYSTEM II STABILITY_ASSEMBLY FACTOR HCF136, CHLOROPLASTIC"/>
    <property type="match status" value="1"/>
</dbReference>
<evidence type="ECO:0000256" key="1">
    <source>
        <dbReference type="ARBA" id="ARBA00022531"/>
    </source>
</evidence>
<sequence>MPFRILQCVAVFCLGSTFFPSTLSATSSDLLFSQIQPLAASSLILDIANVGNGLVAVGERGHVLVYDGSWQQVATPVSSQLTKVFFINQKLGWAVGHDATILHTQDGGQTWQLQMHSPEIEKPFLDVMFLSENNGIAVGAYGLFYRTSDGGAHWNDEFHEELLAEEDVSYLAELKDSDPSAYLSARTSLLPHFNRVLTLTDGRLLLVGELGLVAVSSDQGKTFARTSFAYDGSMFNAIETQDTVYVMGLRGHVFKADVSLNQWTEITLPVQSSINSVMSAADDTLYLVGNAGIVIKLNKDDSSSIVTRRQGENLVSIAKDKQGDIWLSGSQGLFILKP</sequence>
<dbReference type="Proteomes" id="UP000255061">
    <property type="component" value="Unassembled WGS sequence"/>
</dbReference>
<dbReference type="RefSeq" id="WP_115405799.1">
    <property type="nucleotide sequence ID" value="NZ_UGYV01000001.1"/>
</dbReference>
<dbReference type="Gene3D" id="2.130.10.10">
    <property type="entry name" value="YVTN repeat-like/Quinoprotein amine dehydrogenase"/>
    <property type="match status" value="2"/>
</dbReference>
<dbReference type="InterPro" id="IPR028203">
    <property type="entry name" value="PSII_CF48-like_dom"/>
</dbReference>
<feature type="domain" description="Photosynthesis system II assembly factor Ycf48/Hcf136-like" evidence="4">
    <location>
        <begin position="69"/>
        <end position="114"/>
    </location>
</feature>
<evidence type="ECO:0000259" key="4">
    <source>
        <dbReference type="Pfam" id="PF14870"/>
    </source>
</evidence>